<evidence type="ECO:0000256" key="1">
    <source>
        <dbReference type="ARBA" id="ARBA00008172"/>
    </source>
</evidence>
<keyword evidence="5" id="KW-0378">Hydrolase</keyword>
<dbReference type="SUPFAM" id="SSF143011">
    <property type="entry name" value="RelE-like"/>
    <property type="match status" value="1"/>
</dbReference>
<dbReference type="PANTHER" id="PTHR38039">
    <property type="entry name" value="TOXIN YOEB"/>
    <property type="match status" value="1"/>
</dbReference>
<keyword evidence="9" id="KW-1185">Reference proteome</keyword>
<gene>
    <name evidence="8" type="ORF">BMON_1119</name>
</gene>
<comment type="similarity">
    <text evidence="1">Belongs to the YoeB family.</text>
</comment>
<dbReference type="STRING" id="1437603.GCA_000771525_00955"/>
<dbReference type="InterPro" id="IPR035093">
    <property type="entry name" value="RelE/ParE_toxin_dom_sf"/>
</dbReference>
<dbReference type="RefSeq" id="WP_081882934.1">
    <property type="nucleotide sequence ID" value="NZ_JDUO01000027.1"/>
</dbReference>
<dbReference type="InterPro" id="IPR009614">
    <property type="entry name" value="YoeB_toxin"/>
</dbReference>
<sequence length="104" mass="12273">MTSSRPLPVVVIGGIRYQLTRHVLWASGVHDDYLEWRRTDPKRFERIQRLIVAIDQQPFTGLGKPEPLRHNLSGTWSRRITQEHRLIYSVDGRGIHLYSVRDHY</sequence>
<accession>A0A087BZS1</accession>
<dbReference type="GO" id="GO:0045892">
    <property type="term" value="P:negative regulation of DNA-templated transcription"/>
    <property type="evidence" value="ECO:0007669"/>
    <property type="project" value="TreeGrafter"/>
</dbReference>
<dbReference type="GO" id="GO:0004519">
    <property type="term" value="F:endonuclease activity"/>
    <property type="evidence" value="ECO:0007669"/>
    <property type="project" value="UniProtKB-KW"/>
</dbReference>
<keyword evidence="2" id="KW-1277">Toxin-antitoxin system</keyword>
<dbReference type="eggNOG" id="COG4115">
    <property type="taxonomic scope" value="Bacteria"/>
</dbReference>
<reference evidence="8 9" key="1">
    <citation type="submission" date="2014-03" db="EMBL/GenBank/DDBJ databases">
        <title>Genomics of Bifidobacteria.</title>
        <authorList>
            <person name="Ventura M."/>
            <person name="Milani C."/>
            <person name="Lugli G.A."/>
        </authorList>
    </citation>
    <scope>NUCLEOTIDE SEQUENCE [LARGE SCALE GENOMIC DNA]</scope>
    <source>
        <strain evidence="8 9">DSM 21395</strain>
    </source>
</reference>
<name>A0A087BZS1_9BIFI</name>
<dbReference type="GO" id="GO:0016787">
    <property type="term" value="F:hydrolase activity"/>
    <property type="evidence" value="ECO:0007669"/>
    <property type="project" value="UniProtKB-KW"/>
</dbReference>
<dbReference type="Pfam" id="PF06769">
    <property type="entry name" value="YoeB_toxin"/>
    <property type="match status" value="1"/>
</dbReference>
<dbReference type="NCBIfam" id="TIGR02116">
    <property type="entry name" value="toxin_Txe_YoeB"/>
    <property type="match status" value="1"/>
</dbReference>
<keyword evidence="3" id="KW-0540">Nuclease</keyword>
<dbReference type="OrthoDB" id="9801102at2"/>
<dbReference type="Gene3D" id="3.30.2310.20">
    <property type="entry name" value="RelE-like"/>
    <property type="match status" value="1"/>
</dbReference>
<evidence type="ECO:0000256" key="7">
    <source>
        <dbReference type="ARBA" id="ARBA00050056"/>
    </source>
</evidence>
<evidence type="ECO:0000313" key="8">
    <source>
        <dbReference type="EMBL" id="KFI76521.1"/>
    </source>
</evidence>
<dbReference type="AlphaFoldDB" id="A0A087BZS1"/>
<dbReference type="PANTHER" id="PTHR38039:SF1">
    <property type="entry name" value="TOXIN YOEB"/>
    <property type="match status" value="1"/>
</dbReference>
<organism evidence="8 9">
    <name type="scientific">Bifidobacterium mongoliense DSM 21395</name>
    <dbReference type="NCBI Taxonomy" id="1437603"/>
    <lineage>
        <taxon>Bacteria</taxon>
        <taxon>Bacillati</taxon>
        <taxon>Actinomycetota</taxon>
        <taxon>Actinomycetes</taxon>
        <taxon>Bifidobacteriales</taxon>
        <taxon>Bifidobacteriaceae</taxon>
        <taxon>Bifidobacterium</taxon>
    </lineage>
</organism>
<evidence type="ECO:0000256" key="6">
    <source>
        <dbReference type="ARBA" id="ARBA00030388"/>
    </source>
</evidence>
<dbReference type="EMBL" id="JGZE01000013">
    <property type="protein sequence ID" value="KFI76521.1"/>
    <property type="molecule type" value="Genomic_DNA"/>
</dbReference>
<comment type="caution">
    <text evidence="8">The sequence shown here is derived from an EMBL/GenBank/DDBJ whole genome shotgun (WGS) entry which is preliminary data.</text>
</comment>
<keyword evidence="4" id="KW-0255">Endonuclease</keyword>
<proteinExistence type="inferred from homology"/>
<protein>
    <recommendedName>
        <fullName evidence="7">Endoribonuclease YoeB</fullName>
    </recommendedName>
    <alternativeName>
        <fullName evidence="6">Putative mRNA interferase YoeB</fullName>
    </alternativeName>
</protein>
<evidence type="ECO:0000313" key="9">
    <source>
        <dbReference type="Proteomes" id="UP000029082"/>
    </source>
</evidence>
<evidence type="ECO:0000256" key="5">
    <source>
        <dbReference type="ARBA" id="ARBA00022801"/>
    </source>
</evidence>
<dbReference type="GeneID" id="93095140"/>
<dbReference type="GO" id="GO:0006401">
    <property type="term" value="P:RNA catabolic process"/>
    <property type="evidence" value="ECO:0007669"/>
    <property type="project" value="InterPro"/>
</dbReference>
<evidence type="ECO:0000256" key="3">
    <source>
        <dbReference type="ARBA" id="ARBA00022722"/>
    </source>
</evidence>
<evidence type="ECO:0000256" key="2">
    <source>
        <dbReference type="ARBA" id="ARBA00022649"/>
    </source>
</evidence>
<evidence type="ECO:0000256" key="4">
    <source>
        <dbReference type="ARBA" id="ARBA00022759"/>
    </source>
</evidence>
<dbReference type="Proteomes" id="UP000029082">
    <property type="component" value="Unassembled WGS sequence"/>
</dbReference>